<name>A0A8S9HRE1_BRACR</name>
<reference evidence="1" key="1">
    <citation type="submission" date="2019-12" db="EMBL/GenBank/DDBJ databases">
        <title>Genome sequencing and annotation of Brassica cretica.</title>
        <authorList>
            <person name="Studholme D.J."/>
            <person name="Sarris P.F."/>
        </authorList>
    </citation>
    <scope>NUCLEOTIDE SEQUENCE</scope>
    <source>
        <strain evidence="1">PFS-001/15</strain>
        <tissue evidence="1">Leaf</tissue>
    </source>
</reference>
<dbReference type="EMBL" id="QGKW02001940">
    <property type="protein sequence ID" value="KAF2559382.1"/>
    <property type="molecule type" value="Genomic_DNA"/>
</dbReference>
<protein>
    <submittedName>
        <fullName evidence="1">Uncharacterized protein</fullName>
    </submittedName>
</protein>
<sequence length="362" mass="40699">MMKWVSCPCWGTNDDESSGETAADRDPVLLVSGMGGSILHSKKKNSKSEIRVWVRLFLANLAFRQNLWSLYNPKTGYTEPLDEDIEISVPEDDHGLYAIDILDPSWVFSKYVGKWITIATPFQGAPGCINDSLLTGVQFVEGLESFFFVSRWTMHQLLVECPSIYEMMANPYFKWKKQPEIRVWRKKTEKDNDETSAELETFGLVESIDLFNDALKNNELSYGGNKIALPFNFSILEWASKTREILNKAQLPDGVSFYNIYGVAQDTPFDVCYGTETSPIGDLSEICQTMPEYTYVDGDGTVPAESAAAAQFKSVASVGVSGTHRGLLHDKRVFELIQQWLGVEPKKAKRKHSRTRKVADSG</sequence>
<dbReference type="SUPFAM" id="SSF53474">
    <property type="entry name" value="alpha/beta-Hydrolases"/>
    <property type="match status" value="1"/>
</dbReference>
<proteinExistence type="predicted"/>
<evidence type="ECO:0000313" key="2">
    <source>
        <dbReference type="Proteomes" id="UP000712281"/>
    </source>
</evidence>
<dbReference type="Proteomes" id="UP000712281">
    <property type="component" value="Unassembled WGS sequence"/>
</dbReference>
<accession>A0A8S9HRE1</accession>
<evidence type="ECO:0000313" key="1">
    <source>
        <dbReference type="EMBL" id="KAF2559382.1"/>
    </source>
</evidence>
<dbReference type="AlphaFoldDB" id="A0A8S9HRE1"/>
<dbReference type="PANTHER" id="PTHR11440">
    <property type="entry name" value="LECITHIN-CHOLESTEROL ACYLTRANSFERASE-RELATED"/>
    <property type="match status" value="1"/>
</dbReference>
<organism evidence="1 2">
    <name type="scientific">Brassica cretica</name>
    <name type="common">Mustard</name>
    <dbReference type="NCBI Taxonomy" id="69181"/>
    <lineage>
        <taxon>Eukaryota</taxon>
        <taxon>Viridiplantae</taxon>
        <taxon>Streptophyta</taxon>
        <taxon>Embryophyta</taxon>
        <taxon>Tracheophyta</taxon>
        <taxon>Spermatophyta</taxon>
        <taxon>Magnoliopsida</taxon>
        <taxon>eudicotyledons</taxon>
        <taxon>Gunneridae</taxon>
        <taxon>Pentapetalae</taxon>
        <taxon>rosids</taxon>
        <taxon>malvids</taxon>
        <taxon>Brassicales</taxon>
        <taxon>Brassicaceae</taxon>
        <taxon>Brassiceae</taxon>
        <taxon>Brassica</taxon>
    </lineage>
</organism>
<gene>
    <name evidence="1" type="ORF">F2Q68_00018392</name>
</gene>
<dbReference type="InterPro" id="IPR029058">
    <property type="entry name" value="AB_hydrolase_fold"/>
</dbReference>
<comment type="caution">
    <text evidence="1">The sequence shown here is derived from an EMBL/GenBank/DDBJ whole genome shotgun (WGS) entry which is preliminary data.</text>
</comment>
<dbReference type="Gene3D" id="3.40.50.1820">
    <property type="entry name" value="alpha/beta hydrolase"/>
    <property type="match status" value="1"/>
</dbReference>